<name>A0A2D2AZP2_9CAUL</name>
<evidence type="ECO:0000259" key="2">
    <source>
        <dbReference type="Pfam" id="PF10077"/>
    </source>
</evidence>
<dbReference type="Pfam" id="PF10077">
    <property type="entry name" value="DUF2314"/>
    <property type="match status" value="1"/>
</dbReference>
<feature type="domain" description="DUF2314" evidence="2">
    <location>
        <begin position="42"/>
        <end position="157"/>
    </location>
</feature>
<gene>
    <name evidence="3" type="ORF">CSW64_14180</name>
</gene>
<evidence type="ECO:0000256" key="1">
    <source>
        <dbReference type="SAM" id="SignalP"/>
    </source>
</evidence>
<dbReference type="KEGG" id="cmb:CSW64_14180"/>
<feature type="chain" id="PRO_5013581699" description="DUF2314 domain-containing protein" evidence="1">
    <location>
        <begin position="23"/>
        <end position="172"/>
    </location>
</feature>
<evidence type="ECO:0000313" key="4">
    <source>
        <dbReference type="Proteomes" id="UP000228945"/>
    </source>
</evidence>
<proteinExistence type="predicted"/>
<evidence type="ECO:0000313" key="3">
    <source>
        <dbReference type="EMBL" id="ATQ43476.1"/>
    </source>
</evidence>
<keyword evidence="4" id="KW-1185">Reference proteome</keyword>
<dbReference type="EMBL" id="CP024201">
    <property type="protein sequence ID" value="ATQ43476.1"/>
    <property type="molecule type" value="Genomic_DNA"/>
</dbReference>
<dbReference type="RefSeq" id="WP_099622727.1">
    <property type="nucleotide sequence ID" value="NZ_CP024201.1"/>
</dbReference>
<accession>A0A2D2AZP2</accession>
<protein>
    <recommendedName>
        <fullName evidence="2">DUF2314 domain-containing protein</fullName>
    </recommendedName>
</protein>
<dbReference type="InterPro" id="IPR018756">
    <property type="entry name" value="DUF2314"/>
</dbReference>
<feature type="signal peptide" evidence="1">
    <location>
        <begin position="1"/>
        <end position="22"/>
    </location>
</feature>
<organism evidence="3 4">
    <name type="scientific">Caulobacter mirabilis</name>
    <dbReference type="NCBI Taxonomy" id="69666"/>
    <lineage>
        <taxon>Bacteria</taxon>
        <taxon>Pseudomonadati</taxon>
        <taxon>Pseudomonadota</taxon>
        <taxon>Alphaproteobacteria</taxon>
        <taxon>Caulobacterales</taxon>
        <taxon>Caulobacteraceae</taxon>
        <taxon>Caulobacter</taxon>
    </lineage>
</organism>
<sequence length="172" mass="19025">MRRLVVTLTLAAALFGGAPAFAQQDQPDRSGDPIIYYDDGHAEMNAAIEAAQKSAPVFLRLLAADRTVAQTGAVKIGFPHKDGEEYMWLVALKRDGDKLTGRLDNRPEHDVGYAEGDIVAFDADQIVDWYYNRDGRMYGSYTTRVMLPRLAPADADQLRALLSDKPLEDGRP</sequence>
<dbReference type="OrthoDB" id="121776at2"/>
<dbReference type="Proteomes" id="UP000228945">
    <property type="component" value="Chromosome"/>
</dbReference>
<reference evidence="3 4" key="1">
    <citation type="submission" date="2017-10" db="EMBL/GenBank/DDBJ databases">
        <title>Genome sequence of Caulobacter mirabilis FWC38.</title>
        <authorList>
            <person name="Fiebig A."/>
            <person name="Crosson S."/>
        </authorList>
    </citation>
    <scope>NUCLEOTIDE SEQUENCE [LARGE SCALE GENOMIC DNA]</scope>
    <source>
        <strain evidence="3 4">FWC 38</strain>
    </source>
</reference>
<dbReference type="AlphaFoldDB" id="A0A2D2AZP2"/>
<keyword evidence="1" id="KW-0732">Signal</keyword>